<sequence length="32" mass="3546">MLMRKQLGMTLAEMIIAIVLMGIAMVAFTSFL</sequence>
<evidence type="ECO:0000313" key="3">
    <source>
        <dbReference type="Proteomes" id="UP000214596"/>
    </source>
</evidence>
<reference evidence="2 3" key="1">
    <citation type="journal article" date="2017" name="Appl. Environ. Microbiol.">
        <title>Parallel evolution of two clades of a major Atlantic endemic Vibrio parahaemolyticus pathogen lineage by independent acquisition of related pathogenicity islands.</title>
        <authorList>
            <person name="Xu F."/>
            <person name="Gonzalez-Escalona N."/>
            <person name="Drees K.P."/>
            <person name="Sebra R.P."/>
            <person name="Cooper V.S."/>
            <person name="Jones S.H."/>
            <person name="Whistler C.A."/>
        </authorList>
    </citation>
    <scope>NUCLEOTIDE SEQUENCE [LARGE SCALE GENOMIC DNA]</scope>
    <source>
        <strain evidence="2 3">MAVP-3</strain>
    </source>
</reference>
<accession>A0A227J2A2</accession>
<feature type="transmembrane region" description="Helical" evidence="1">
    <location>
        <begin position="12"/>
        <end position="31"/>
    </location>
</feature>
<dbReference type="Proteomes" id="UP000214596">
    <property type="component" value="Unassembled WGS sequence"/>
</dbReference>
<keyword evidence="1" id="KW-0812">Transmembrane</keyword>
<evidence type="ECO:0008006" key="4">
    <source>
        <dbReference type="Google" id="ProtNLM"/>
    </source>
</evidence>
<gene>
    <name evidence="2" type="ORF">CA163_29795</name>
</gene>
<proteinExistence type="predicted"/>
<feature type="non-terminal residue" evidence="2">
    <location>
        <position position="32"/>
    </location>
</feature>
<dbReference type="NCBIfam" id="TIGR02532">
    <property type="entry name" value="IV_pilin_GFxxxE"/>
    <property type="match status" value="1"/>
</dbReference>
<dbReference type="InterPro" id="IPR012902">
    <property type="entry name" value="N_methyl_site"/>
</dbReference>
<comment type="caution">
    <text evidence="2">The sequence shown here is derived from an EMBL/GenBank/DDBJ whole genome shotgun (WGS) entry which is preliminary data.</text>
</comment>
<keyword evidence="1" id="KW-0472">Membrane</keyword>
<evidence type="ECO:0000256" key="1">
    <source>
        <dbReference type="SAM" id="Phobius"/>
    </source>
</evidence>
<dbReference type="Pfam" id="PF07963">
    <property type="entry name" value="N_methyl"/>
    <property type="match status" value="1"/>
</dbReference>
<evidence type="ECO:0000313" key="2">
    <source>
        <dbReference type="EMBL" id="OXE29213.1"/>
    </source>
</evidence>
<protein>
    <recommendedName>
        <fullName evidence="4">Prepilin-type N-terminal cleavage/methylation domain-containing protein</fullName>
    </recommendedName>
</protein>
<keyword evidence="1" id="KW-1133">Transmembrane helix</keyword>
<dbReference type="AlphaFoldDB" id="A0A227J2A2"/>
<dbReference type="EMBL" id="NIXT01003500">
    <property type="protein sequence ID" value="OXE29213.1"/>
    <property type="molecule type" value="Genomic_DNA"/>
</dbReference>
<organism evidence="2 3">
    <name type="scientific">Vibrio parahaemolyticus</name>
    <dbReference type="NCBI Taxonomy" id="670"/>
    <lineage>
        <taxon>Bacteria</taxon>
        <taxon>Pseudomonadati</taxon>
        <taxon>Pseudomonadota</taxon>
        <taxon>Gammaproteobacteria</taxon>
        <taxon>Vibrionales</taxon>
        <taxon>Vibrionaceae</taxon>
        <taxon>Vibrio</taxon>
    </lineage>
</organism>
<name>A0A227J2A2_VIBPH</name>